<reference evidence="7 8" key="1">
    <citation type="submission" date="2024-09" db="EMBL/GenBank/DDBJ databases">
        <authorList>
            <person name="Sun Q."/>
            <person name="Mori K."/>
        </authorList>
    </citation>
    <scope>NUCLEOTIDE SEQUENCE [LARGE SCALE GENOMIC DNA]</scope>
    <source>
        <strain evidence="7 8">NCAIM B.02529</strain>
    </source>
</reference>
<dbReference type="Proteomes" id="UP001589836">
    <property type="component" value="Unassembled WGS sequence"/>
</dbReference>
<feature type="transmembrane region" description="Helical" evidence="6">
    <location>
        <begin position="49"/>
        <end position="69"/>
    </location>
</feature>
<sequence length="258" mass="26599">MEIGLLATIFIIGLIGSFISGLVGIGGAIVNYPMILYIPPLVGYDGFSAHAAAGIVAVQVLVASLGGVWGYRKGNYIHRPLVLYMGVSVLAGSLLGGVGAQYISEETVNMVYGLLALSAVVMMFIPINHEKGAEGEISFNKKIASSSAFLVGIGAGIVGAGGAFLLVPIMMVILRIPTRVTIASSLAITFISSIGAVTGKLISLDVPITPAIVIGIASLLTSQLGAKAGKAMNTKVLQITLAMLILITAVKVWTDIIF</sequence>
<accession>A0ABV6LSD2</accession>
<feature type="transmembrane region" description="Helical" evidence="6">
    <location>
        <begin position="81"/>
        <end position="103"/>
    </location>
</feature>
<dbReference type="RefSeq" id="WP_377350237.1">
    <property type="nucleotide sequence ID" value="NZ_JBHLTP010000013.1"/>
</dbReference>
<proteinExistence type="inferred from homology"/>
<feature type="transmembrane region" description="Helical" evidence="6">
    <location>
        <begin position="148"/>
        <end position="174"/>
    </location>
</feature>
<evidence type="ECO:0000256" key="5">
    <source>
        <dbReference type="ARBA" id="ARBA00023136"/>
    </source>
</evidence>
<comment type="subcellular location">
    <subcellularLocation>
        <location evidence="6">Cell membrane</location>
        <topology evidence="6">Multi-pass membrane protein</topology>
    </subcellularLocation>
    <subcellularLocation>
        <location evidence="1">Membrane</location>
        <topology evidence="1">Multi-pass membrane protein</topology>
    </subcellularLocation>
</comment>
<name>A0ABV6LSD2_9BACI</name>
<keyword evidence="5 6" id="KW-0472">Membrane</keyword>
<dbReference type="InterPro" id="IPR051598">
    <property type="entry name" value="TSUP/Inactive_protease-like"/>
</dbReference>
<dbReference type="PANTHER" id="PTHR43701">
    <property type="entry name" value="MEMBRANE TRANSPORTER PROTEIN MJ0441-RELATED"/>
    <property type="match status" value="1"/>
</dbReference>
<feature type="transmembrane region" description="Helical" evidence="6">
    <location>
        <begin position="7"/>
        <end position="29"/>
    </location>
</feature>
<dbReference type="InterPro" id="IPR002781">
    <property type="entry name" value="TM_pro_TauE-like"/>
</dbReference>
<feature type="transmembrane region" description="Helical" evidence="6">
    <location>
        <begin position="206"/>
        <end position="224"/>
    </location>
</feature>
<keyword evidence="3 6" id="KW-0812">Transmembrane</keyword>
<evidence type="ECO:0000256" key="3">
    <source>
        <dbReference type="ARBA" id="ARBA00022692"/>
    </source>
</evidence>
<dbReference type="Pfam" id="PF01925">
    <property type="entry name" value="TauE"/>
    <property type="match status" value="1"/>
</dbReference>
<evidence type="ECO:0000313" key="7">
    <source>
        <dbReference type="EMBL" id="MFC0525227.1"/>
    </source>
</evidence>
<comment type="caution">
    <text evidence="7">The sequence shown here is derived from an EMBL/GenBank/DDBJ whole genome shotgun (WGS) entry which is preliminary data.</text>
</comment>
<feature type="transmembrane region" description="Helical" evidence="6">
    <location>
        <begin position="109"/>
        <end position="127"/>
    </location>
</feature>
<evidence type="ECO:0000256" key="2">
    <source>
        <dbReference type="ARBA" id="ARBA00009142"/>
    </source>
</evidence>
<organism evidence="7 8">
    <name type="scientific">Pontibacillus salicampi</name>
    <dbReference type="NCBI Taxonomy" id="1449801"/>
    <lineage>
        <taxon>Bacteria</taxon>
        <taxon>Bacillati</taxon>
        <taxon>Bacillota</taxon>
        <taxon>Bacilli</taxon>
        <taxon>Bacillales</taxon>
        <taxon>Bacillaceae</taxon>
        <taxon>Pontibacillus</taxon>
    </lineage>
</organism>
<evidence type="ECO:0000256" key="1">
    <source>
        <dbReference type="ARBA" id="ARBA00004141"/>
    </source>
</evidence>
<comment type="similarity">
    <text evidence="2 6">Belongs to the 4-toluene sulfonate uptake permease (TSUP) (TC 2.A.102) family.</text>
</comment>
<protein>
    <recommendedName>
        <fullName evidence="6">Probable membrane transporter protein</fullName>
    </recommendedName>
</protein>
<dbReference type="PANTHER" id="PTHR43701:SF13">
    <property type="entry name" value="MEMBRANE TRANSPORTER PROTEIN YRKJ-RELATED"/>
    <property type="match status" value="1"/>
</dbReference>
<keyword evidence="6" id="KW-1003">Cell membrane</keyword>
<feature type="transmembrane region" description="Helical" evidence="6">
    <location>
        <begin position="236"/>
        <end position="254"/>
    </location>
</feature>
<evidence type="ECO:0000313" key="8">
    <source>
        <dbReference type="Proteomes" id="UP001589836"/>
    </source>
</evidence>
<dbReference type="EMBL" id="JBHLTP010000013">
    <property type="protein sequence ID" value="MFC0525227.1"/>
    <property type="molecule type" value="Genomic_DNA"/>
</dbReference>
<keyword evidence="4 6" id="KW-1133">Transmembrane helix</keyword>
<evidence type="ECO:0000256" key="6">
    <source>
        <dbReference type="RuleBase" id="RU363041"/>
    </source>
</evidence>
<evidence type="ECO:0000256" key="4">
    <source>
        <dbReference type="ARBA" id="ARBA00022989"/>
    </source>
</evidence>
<gene>
    <name evidence="7" type="ORF">ACFFGV_16720</name>
</gene>
<keyword evidence="8" id="KW-1185">Reference proteome</keyword>
<feature type="transmembrane region" description="Helical" evidence="6">
    <location>
        <begin position="180"/>
        <end position="199"/>
    </location>
</feature>